<reference evidence="3" key="2">
    <citation type="journal article" date="2022" name="Res Sq">
        <title>Comparative Genomics Reveals Insights into the Divergent Evolution of Astigmatic Mites and Household Pest Adaptations.</title>
        <authorList>
            <person name="Xiong Q."/>
            <person name="Wan A.T.-Y."/>
            <person name="Liu X.-Y."/>
            <person name="Fung C.S.-H."/>
            <person name="Xiao X."/>
            <person name="Malainual N."/>
            <person name="Hou J."/>
            <person name="Wang L."/>
            <person name="Wang M."/>
            <person name="Yang K."/>
            <person name="Cui Y."/>
            <person name="Leung E."/>
            <person name="Nong W."/>
            <person name="Shin S.-K."/>
            <person name="Au S."/>
            <person name="Jeong K.Y."/>
            <person name="Chew F.T."/>
            <person name="Hui J."/>
            <person name="Leung T.F."/>
            <person name="Tungtrongchitr A."/>
            <person name="Zhong N."/>
            <person name="Liu Z."/>
            <person name="Tsui S."/>
        </authorList>
    </citation>
    <scope>NUCLEOTIDE SEQUENCE</scope>
    <source>
        <strain evidence="3">Derf</strain>
        <tissue evidence="3">Whole organism</tissue>
    </source>
</reference>
<dbReference type="AlphaFoldDB" id="A0A922I995"/>
<organism evidence="3 4">
    <name type="scientific">Dermatophagoides farinae</name>
    <name type="common">American house dust mite</name>
    <dbReference type="NCBI Taxonomy" id="6954"/>
    <lineage>
        <taxon>Eukaryota</taxon>
        <taxon>Metazoa</taxon>
        <taxon>Ecdysozoa</taxon>
        <taxon>Arthropoda</taxon>
        <taxon>Chelicerata</taxon>
        <taxon>Arachnida</taxon>
        <taxon>Acari</taxon>
        <taxon>Acariformes</taxon>
        <taxon>Sarcoptiformes</taxon>
        <taxon>Astigmata</taxon>
        <taxon>Psoroptidia</taxon>
        <taxon>Analgoidea</taxon>
        <taxon>Pyroglyphidae</taxon>
        <taxon>Dermatophagoidinae</taxon>
        <taxon>Dermatophagoides</taxon>
    </lineage>
</organism>
<feature type="transmembrane region" description="Helical" evidence="2">
    <location>
        <begin position="66"/>
        <end position="85"/>
    </location>
</feature>
<evidence type="ECO:0000313" key="4">
    <source>
        <dbReference type="Proteomes" id="UP000790347"/>
    </source>
</evidence>
<evidence type="ECO:0000313" key="3">
    <source>
        <dbReference type="EMBL" id="KAH9525885.1"/>
    </source>
</evidence>
<keyword evidence="2" id="KW-0472">Membrane</keyword>
<sequence length="227" mass="27284">MDWDKDLWIYNSNNNNNDDDDDDDEPINSLMINTDDNDDDDENNKNHHISRLDNIKQRINRFVRRSCRLFITANLIINTIIIIYLWSMNMSLIRNYCPHHKWTEILLAIYLIAGGIIAVYLVLRLKSYSLLWTFHLTIWLAIGHRLQTTSRYFEFEFNEEELMFYRSMLLPSNKFLAISECVIGLNIWLCLVYIMNFFGTIFLILFNLIPSMFQAFCYLIHHRFFNR</sequence>
<comment type="caution">
    <text evidence="3">The sequence shown here is derived from an EMBL/GenBank/DDBJ whole genome shotgun (WGS) entry which is preliminary data.</text>
</comment>
<evidence type="ECO:0000256" key="2">
    <source>
        <dbReference type="SAM" id="Phobius"/>
    </source>
</evidence>
<feature type="transmembrane region" description="Helical" evidence="2">
    <location>
        <begin position="201"/>
        <end position="220"/>
    </location>
</feature>
<evidence type="ECO:0000256" key="1">
    <source>
        <dbReference type="SAM" id="MobiDB-lite"/>
    </source>
</evidence>
<protein>
    <submittedName>
        <fullName evidence="3">Uncharacterized protein</fullName>
    </submittedName>
</protein>
<keyword evidence="2" id="KW-0812">Transmembrane</keyword>
<proteinExistence type="predicted"/>
<name>A0A922I995_DERFA</name>
<feature type="transmembrane region" description="Helical" evidence="2">
    <location>
        <begin position="105"/>
        <end position="123"/>
    </location>
</feature>
<accession>A0A922I995</accession>
<dbReference type="EMBL" id="ASGP02000001">
    <property type="protein sequence ID" value="KAH9525885.1"/>
    <property type="molecule type" value="Genomic_DNA"/>
</dbReference>
<gene>
    <name evidence="3" type="ORF">DERF_000018</name>
</gene>
<keyword evidence="2" id="KW-1133">Transmembrane helix</keyword>
<keyword evidence="4" id="KW-1185">Reference proteome</keyword>
<dbReference type="Proteomes" id="UP000790347">
    <property type="component" value="Unassembled WGS sequence"/>
</dbReference>
<feature type="region of interest" description="Disordered" evidence="1">
    <location>
        <begin position="14"/>
        <end position="45"/>
    </location>
</feature>
<reference evidence="3" key="1">
    <citation type="submission" date="2013-05" db="EMBL/GenBank/DDBJ databases">
        <authorList>
            <person name="Yim A.K.Y."/>
            <person name="Chan T.F."/>
            <person name="Ji K.M."/>
            <person name="Liu X.Y."/>
            <person name="Zhou J.W."/>
            <person name="Li R.Q."/>
            <person name="Yang K.Y."/>
            <person name="Li J."/>
            <person name="Li M."/>
            <person name="Law P.T.W."/>
            <person name="Wu Y.L."/>
            <person name="Cai Z.L."/>
            <person name="Qin H."/>
            <person name="Bao Y."/>
            <person name="Leung R.K.K."/>
            <person name="Ng P.K.S."/>
            <person name="Zou J."/>
            <person name="Zhong X.J."/>
            <person name="Ran P.X."/>
            <person name="Zhong N.S."/>
            <person name="Liu Z.G."/>
            <person name="Tsui S.K.W."/>
        </authorList>
    </citation>
    <scope>NUCLEOTIDE SEQUENCE</scope>
    <source>
        <strain evidence="3">Derf</strain>
        <tissue evidence="3">Whole organism</tissue>
    </source>
</reference>
<feature type="compositionally biased region" description="Acidic residues" evidence="1">
    <location>
        <begin position="17"/>
        <end position="26"/>
    </location>
</feature>
<feature type="transmembrane region" description="Helical" evidence="2">
    <location>
        <begin position="175"/>
        <end position="195"/>
    </location>
</feature>